<dbReference type="Pfam" id="PF00689">
    <property type="entry name" value="Cation_ATPase_C"/>
    <property type="match status" value="1"/>
</dbReference>
<keyword evidence="2 9" id="KW-0812">Transmembrane</keyword>
<comment type="subcellular location">
    <subcellularLocation>
        <location evidence="1">Cell membrane</location>
        <topology evidence="1">Multi-pass membrane protein</topology>
    </subcellularLocation>
</comment>
<dbReference type="NCBIfam" id="TIGR01494">
    <property type="entry name" value="ATPase_P-type"/>
    <property type="match status" value="2"/>
</dbReference>
<feature type="transmembrane region" description="Helical" evidence="9">
    <location>
        <begin position="255"/>
        <end position="274"/>
    </location>
</feature>
<keyword evidence="5" id="KW-1278">Translocase</keyword>
<dbReference type="InterPro" id="IPR001757">
    <property type="entry name" value="P_typ_ATPase"/>
</dbReference>
<evidence type="ECO:0000256" key="3">
    <source>
        <dbReference type="ARBA" id="ARBA00022741"/>
    </source>
</evidence>
<dbReference type="Gene3D" id="3.40.1110.10">
    <property type="entry name" value="Calcium-transporting ATPase, cytoplasmic domain N"/>
    <property type="match status" value="1"/>
</dbReference>
<evidence type="ECO:0000256" key="7">
    <source>
        <dbReference type="ARBA" id="ARBA00023136"/>
    </source>
</evidence>
<dbReference type="InterPro" id="IPR023214">
    <property type="entry name" value="HAD_sf"/>
</dbReference>
<dbReference type="SFLD" id="SFLDS00003">
    <property type="entry name" value="Haloacid_Dehalogenase"/>
    <property type="match status" value="1"/>
</dbReference>
<evidence type="ECO:0000256" key="8">
    <source>
        <dbReference type="ARBA" id="ARBA00049360"/>
    </source>
</evidence>
<evidence type="ECO:0000256" key="2">
    <source>
        <dbReference type="ARBA" id="ARBA00022692"/>
    </source>
</evidence>
<dbReference type="SUPFAM" id="SSF81660">
    <property type="entry name" value="Metal cation-transporting ATPase, ATP-binding domain N"/>
    <property type="match status" value="1"/>
</dbReference>
<dbReference type="RefSeq" id="WP_368629151.1">
    <property type="nucleotide sequence ID" value="NZ_JAYWLU010000005.1"/>
</dbReference>
<dbReference type="PROSITE" id="PS00154">
    <property type="entry name" value="ATPASE_E1_E2"/>
    <property type="match status" value="1"/>
</dbReference>
<dbReference type="InterPro" id="IPR006068">
    <property type="entry name" value="ATPase_P-typ_cation-transptr_C"/>
</dbReference>
<feature type="transmembrane region" description="Helical" evidence="9">
    <location>
        <begin position="839"/>
        <end position="859"/>
    </location>
</feature>
<evidence type="ECO:0000313" key="12">
    <source>
        <dbReference type="Proteomes" id="UP001558481"/>
    </source>
</evidence>
<feature type="transmembrane region" description="Helical" evidence="9">
    <location>
        <begin position="730"/>
        <end position="749"/>
    </location>
</feature>
<sequence>MMTSEIGDTVSTRAFHALTPAEALREWGSQESGLTNAQATDIRDRVGPNRLPAAKRKPAILRFLAHFKNVLIYILLVSAVITAFYREWVDFWVIIAVAVGNAVIGFVQEGQAEKALAGIRGMLSVHASVLRDGEWQQVDGEDLVPGDVVRLGPGDKVPADLRLLDANRLAIDESALTGESEPSDKHVEAVAEDAGIGDRTSIAHSGTVVTRGTAQGVVVATGSNTEIGRIQSLVDDIDQLATPLTEQMDRLGKQFALGILVVSAVMMLVAWFIYSMPTQTVLSSFISFAVATVPEGLPALVTITLALGVQQMARHKAITRTMTAVETLGAVTTICSDKTGTLTRNEMTARVASVPGGRFAITGEGYTDQGTVVASGEATDEASRNARTLARAVVLCNDATLRGTGERIQIVGEPTEAALAIFGRKAGFDAAPYSRVGALPFDSSNKYMAVLSEAPGGEREILVKGAPDRLLQRCSTQLPDAHGATDFDPDEWERANTDLASQGLRVLAAARKTMAAGTATLSHEDLDEGLEFVGLVGLVDPPREEAITAVASCHGAGINVKMITGDHAETARAISRELGLSTNDDPVVVTGAEVEAMTKEELVERVTDVDVFARTSPEHKIRIVDALQARREVVAMTGDGVNDAPALTRANVGIAMGIKGTEATKEAADIVLADDNFATIEGAVHEGRRIYDNIRKSVVFLLPTSIGMGLVVLASVLLGAEPPLRPTQILWVNLVTAITLSITLAYEPAEPGIMQRRPRDRDANLLLVSLWLRVVWVAFFIGAAALLSYRVMSESGASDAVASTTAVSVLVLGQIFVLFNSRFLHLSSLHPRAITGNKATWISTGILLAVQLVFTYAPFMNAWFGSAPLGWVEWGFALLNGVVIFLLVELIKAVQNRGGRGAPRSVQR</sequence>
<dbReference type="SFLD" id="SFLDF00027">
    <property type="entry name" value="p-type_atpase"/>
    <property type="match status" value="1"/>
</dbReference>
<dbReference type="InterPro" id="IPR036412">
    <property type="entry name" value="HAD-like_sf"/>
</dbReference>
<dbReference type="SUPFAM" id="SSF81665">
    <property type="entry name" value="Calcium ATPase, transmembrane domain M"/>
    <property type="match status" value="1"/>
</dbReference>
<dbReference type="SFLD" id="SFLDG00002">
    <property type="entry name" value="C1.7:_P-type_atpase_like"/>
    <property type="match status" value="1"/>
</dbReference>
<feature type="transmembrane region" description="Helical" evidence="9">
    <location>
        <begin position="286"/>
        <end position="309"/>
    </location>
</feature>
<dbReference type="Pfam" id="PF00690">
    <property type="entry name" value="Cation_ATPase_N"/>
    <property type="match status" value="1"/>
</dbReference>
<evidence type="ECO:0000256" key="4">
    <source>
        <dbReference type="ARBA" id="ARBA00022840"/>
    </source>
</evidence>
<comment type="caution">
    <text evidence="11">The sequence shown here is derived from an EMBL/GenBank/DDBJ whole genome shotgun (WGS) entry which is preliminary data.</text>
</comment>
<keyword evidence="12" id="KW-1185">Reference proteome</keyword>
<dbReference type="Pfam" id="PF00122">
    <property type="entry name" value="E1-E2_ATPase"/>
    <property type="match status" value="1"/>
</dbReference>
<dbReference type="Pfam" id="PF13246">
    <property type="entry name" value="Cation_ATPase"/>
    <property type="match status" value="1"/>
</dbReference>
<dbReference type="PRINTS" id="PR00120">
    <property type="entry name" value="HATPASE"/>
</dbReference>
<dbReference type="InterPro" id="IPR023298">
    <property type="entry name" value="ATPase_P-typ_TM_dom_sf"/>
</dbReference>
<keyword evidence="7 9" id="KW-0472">Membrane</keyword>
<evidence type="ECO:0000259" key="10">
    <source>
        <dbReference type="SMART" id="SM00831"/>
    </source>
</evidence>
<comment type="catalytic activity">
    <reaction evidence="8">
        <text>ATP + H2O = ADP + phosphate + H(+)</text>
        <dbReference type="Rhea" id="RHEA:13065"/>
        <dbReference type="ChEBI" id="CHEBI:15377"/>
        <dbReference type="ChEBI" id="CHEBI:15378"/>
        <dbReference type="ChEBI" id="CHEBI:30616"/>
        <dbReference type="ChEBI" id="CHEBI:43474"/>
        <dbReference type="ChEBI" id="CHEBI:456216"/>
    </reaction>
</comment>
<protein>
    <submittedName>
        <fullName evidence="11">HAD-IC family P-type ATPase</fullName>
    </submittedName>
</protein>
<dbReference type="InterPro" id="IPR059000">
    <property type="entry name" value="ATPase_P-type_domA"/>
</dbReference>
<dbReference type="InterPro" id="IPR018303">
    <property type="entry name" value="ATPase_P-typ_P_site"/>
</dbReference>
<dbReference type="PANTHER" id="PTHR42861">
    <property type="entry name" value="CALCIUM-TRANSPORTING ATPASE"/>
    <property type="match status" value="1"/>
</dbReference>
<dbReference type="SUPFAM" id="SSF81653">
    <property type="entry name" value="Calcium ATPase, transduction domain A"/>
    <property type="match status" value="1"/>
</dbReference>
<dbReference type="EMBL" id="JAYWLU010000005">
    <property type="protein sequence ID" value="MEX3594290.1"/>
    <property type="molecule type" value="Genomic_DNA"/>
</dbReference>
<dbReference type="SMART" id="SM00831">
    <property type="entry name" value="Cation_ATPase_N"/>
    <property type="match status" value="1"/>
</dbReference>
<dbReference type="InterPro" id="IPR004014">
    <property type="entry name" value="ATPase_P-typ_cation-transptr_N"/>
</dbReference>
<feature type="transmembrane region" description="Helical" evidence="9">
    <location>
        <begin position="871"/>
        <end position="891"/>
    </location>
</feature>
<dbReference type="Gene3D" id="3.40.50.1000">
    <property type="entry name" value="HAD superfamily/HAD-like"/>
    <property type="match status" value="1"/>
</dbReference>
<feature type="transmembrane region" description="Helical" evidence="9">
    <location>
        <begin position="698"/>
        <end position="718"/>
    </location>
</feature>
<keyword evidence="4" id="KW-0067">ATP-binding</keyword>
<feature type="domain" description="Cation-transporting P-type ATPase N-terminal" evidence="10">
    <location>
        <begin position="14"/>
        <end position="87"/>
    </location>
</feature>
<evidence type="ECO:0000256" key="5">
    <source>
        <dbReference type="ARBA" id="ARBA00022967"/>
    </source>
</evidence>
<evidence type="ECO:0000313" key="11">
    <source>
        <dbReference type="EMBL" id="MEX3594290.1"/>
    </source>
</evidence>
<dbReference type="InterPro" id="IPR023299">
    <property type="entry name" value="ATPase_P-typ_cyto_dom_N"/>
</dbReference>
<evidence type="ECO:0000256" key="6">
    <source>
        <dbReference type="ARBA" id="ARBA00022989"/>
    </source>
</evidence>
<reference evidence="11 12" key="1">
    <citation type="journal article" date="2024" name="Fungal Genet. Biol.">
        <title>The porcine skin microbiome exhibits broad fungal antagonism.</title>
        <authorList>
            <person name="De La Cruz K.F."/>
            <person name="Townsend E.C."/>
            <person name="Alex Cheong J.Z."/>
            <person name="Salamzade R."/>
            <person name="Liu A."/>
            <person name="Sandstrom S."/>
            <person name="Davila E."/>
            <person name="Huang L."/>
            <person name="Xu K.H."/>
            <person name="Wu S.Y."/>
            <person name="Meudt J.J."/>
            <person name="Shanmuganayagam D."/>
            <person name="Gibson A.L.F."/>
            <person name="Kalan L.R."/>
        </authorList>
    </citation>
    <scope>NUCLEOTIDE SEQUENCE [LARGE SCALE GENOMIC DNA]</scope>
    <source>
        <strain evidence="11 12">LK2625</strain>
    </source>
</reference>
<keyword evidence="3" id="KW-0547">Nucleotide-binding</keyword>
<gene>
    <name evidence="11" type="ORF">VVR66_06155</name>
</gene>
<evidence type="ECO:0000256" key="1">
    <source>
        <dbReference type="ARBA" id="ARBA00004651"/>
    </source>
</evidence>
<dbReference type="SUPFAM" id="SSF56784">
    <property type="entry name" value="HAD-like"/>
    <property type="match status" value="1"/>
</dbReference>
<feature type="transmembrane region" description="Helical" evidence="9">
    <location>
        <begin position="770"/>
        <end position="789"/>
    </location>
</feature>
<dbReference type="PRINTS" id="PR00119">
    <property type="entry name" value="CATATPASE"/>
</dbReference>
<dbReference type="InterPro" id="IPR044492">
    <property type="entry name" value="P_typ_ATPase_HD_dom"/>
</dbReference>
<name>A0ABV3V112_9MICC</name>
<evidence type="ECO:0000256" key="9">
    <source>
        <dbReference type="SAM" id="Phobius"/>
    </source>
</evidence>
<feature type="transmembrane region" description="Helical" evidence="9">
    <location>
        <begin position="801"/>
        <end position="819"/>
    </location>
</feature>
<dbReference type="Proteomes" id="UP001558481">
    <property type="component" value="Unassembled WGS sequence"/>
</dbReference>
<keyword evidence="6 9" id="KW-1133">Transmembrane helix</keyword>
<organism evidence="11 12">
    <name type="scientific">Kocuria carniphila</name>
    <dbReference type="NCBI Taxonomy" id="262208"/>
    <lineage>
        <taxon>Bacteria</taxon>
        <taxon>Bacillati</taxon>
        <taxon>Actinomycetota</taxon>
        <taxon>Actinomycetes</taxon>
        <taxon>Micrococcales</taxon>
        <taxon>Micrococcaceae</taxon>
        <taxon>Kocuria</taxon>
    </lineage>
</organism>
<accession>A0ABV3V112</accession>
<dbReference type="Gene3D" id="1.20.1110.10">
    <property type="entry name" value="Calcium-transporting ATPase, transmembrane domain"/>
    <property type="match status" value="1"/>
</dbReference>
<proteinExistence type="predicted"/>
<feature type="transmembrane region" description="Helical" evidence="9">
    <location>
        <begin position="91"/>
        <end position="107"/>
    </location>
</feature>
<feature type="transmembrane region" description="Helical" evidence="9">
    <location>
        <begin position="63"/>
        <end position="85"/>
    </location>
</feature>
<dbReference type="Gene3D" id="2.70.150.10">
    <property type="entry name" value="Calcium-transporting ATPase, cytoplasmic transduction domain A"/>
    <property type="match status" value="1"/>
</dbReference>
<dbReference type="InterPro" id="IPR008250">
    <property type="entry name" value="ATPase_P-typ_transduc_dom_A_sf"/>
</dbReference>